<dbReference type="PIRSF" id="PIRSF006603">
    <property type="entry name" value="DinF"/>
    <property type="match status" value="1"/>
</dbReference>
<dbReference type="InterPro" id="IPR002528">
    <property type="entry name" value="MATE_fam"/>
</dbReference>
<evidence type="ECO:0000256" key="5">
    <source>
        <dbReference type="ARBA" id="ARBA00022692"/>
    </source>
</evidence>
<feature type="transmembrane region" description="Helical" evidence="8">
    <location>
        <begin position="318"/>
        <end position="340"/>
    </location>
</feature>
<dbReference type="CDD" id="cd13138">
    <property type="entry name" value="MATE_yoeA_like"/>
    <property type="match status" value="1"/>
</dbReference>
<dbReference type="STRING" id="1236971.JCM9152_2554"/>
<evidence type="ECO:0000256" key="4">
    <source>
        <dbReference type="ARBA" id="ARBA00022475"/>
    </source>
</evidence>
<dbReference type="GO" id="GO:0015297">
    <property type="term" value="F:antiporter activity"/>
    <property type="evidence" value="ECO:0007669"/>
    <property type="project" value="InterPro"/>
</dbReference>
<keyword evidence="10" id="KW-1185">Reference proteome</keyword>
<reference evidence="9" key="1">
    <citation type="journal article" date="2014" name="Genome Announc.">
        <title>Draft Genome Sequences of Three Alkaliphilic Bacillus Strains, Bacillus wakoensis JCM 9140T, Bacillus akibai JCM 9157T, and Bacillus hemicellulosilyticus JCM 9152T.</title>
        <authorList>
            <person name="Yuki M."/>
            <person name="Oshima K."/>
            <person name="Suda W."/>
            <person name="Oshida Y."/>
            <person name="Kitamura K."/>
            <person name="Iida T."/>
            <person name="Hattori M."/>
            <person name="Ohkuma M."/>
        </authorList>
    </citation>
    <scope>NUCLEOTIDE SEQUENCE [LARGE SCALE GENOMIC DNA]</scope>
    <source>
        <strain evidence="9">JCM 9152</strain>
    </source>
</reference>
<gene>
    <name evidence="9" type="ORF">JCM9152_2554</name>
</gene>
<feature type="transmembrane region" description="Helical" evidence="8">
    <location>
        <begin position="380"/>
        <end position="401"/>
    </location>
</feature>
<accession>W4QG96</accession>
<proteinExistence type="inferred from homology"/>
<keyword evidence="4" id="KW-1003">Cell membrane</keyword>
<evidence type="ECO:0000256" key="7">
    <source>
        <dbReference type="ARBA" id="ARBA00023136"/>
    </source>
</evidence>
<evidence type="ECO:0000256" key="6">
    <source>
        <dbReference type="ARBA" id="ARBA00022989"/>
    </source>
</evidence>
<comment type="caution">
    <text evidence="9">The sequence shown here is derived from an EMBL/GenBank/DDBJ whole genome shotgun (WGS) entry which is preliminary data.</text>
</comment>
<sequence length="460" mass="50558">MKAEQLDFTHGPILKKMIIFSWPIFLSNGLQSSYQLIDSIWVGNLLGADALAAITISATVIFTILSFIIGLNGATLTVISQRKGAKDEEGLKESLNAFVFVLGTLTILLGFIGFFFSGTILRLLGTPEGVLPLAQSYLQINFVGILFLFGYNFIGTVLRAMGDSRTPVRFIFIAVLLNAILDPFFIYVLNLGIDGAAYATIVAQGTAFVYGLWFSIKKAGIPFQVPTWPDRNYFIVLFKMGLPAGLSMMTISAGILAIMSVVTSYGEDVVAGFGAAQRLDSYIMLPALTLGSAVNSMAGQNIGARLWKRVDEIAKKAVGLIVVVSFMISLIVFVSARPLIQMFIQDEQTVEFGTMYVQTIAFFYPFLGINFVLNGIARAAGAMFPILMLNIISFWLLRYPLTALFSHFWGENGIALGMGVSFIVSSFFAIGYYFHGNWRKISEDIAERTSMDTKRNKEKL</sequence>
<evidence type="ECO:0000313" key="9">
    <source>
        <dbReference type="EMBL" id="GAE31111.1"/>
    </source>
</evidence>
<keyword evidence="7 8" id="KW-0472">Membrane</keyword>
<evidence type="ECO:0000256" key="8">
    <source>
        <dbReference type="SAM" id="Phobius"/>
    </source>
</evidence>
<dbReference type="Pfam" id="PF01554">
    <property type="entry name" value="MatE"/>
    <property type="match status" value="2"/>
</dbReference>
<feature type="transmembrane region" description="Helical" evidence="8">
    <location>
        <begin position="236"/>
        <end position="262"/>
    </location>
</feature>
<protein>
    <submittedName>
        <fullName evidence="9">Na+ driven multidrug efflux pump</fullName>
    </submittedName>
</protein>
<feature type="transmembrane region" description="Helical" evidence="8">
    <location>
        <begin position="352"/>
        <end position="373"/>
    </location>
</feature>
<dbReference type="InterPro" id="IPR052031">
    <property type="entry name" value="Membrane_Transporter-Flippase"/>
</dbReference>
<dbReference type="PANTHER" id="PTHR43549:SF3">
    <property type="entry name" value="MULTIDRUG RESISTANCE PROTEIN YPNP-RELATED"/>
    <property type="match status" value="1"/>
</dbReference>
<keyword evidence="6 8" id="KW-1133">Transmembrane helix</keyword>
<dbReference type="AlphaFoldDB" id="W4QG96"/>
<keyword evidence="3" id="KW-0813">Transport</keyword>
<feature type="transmembrane region" description="Helical" evidence="8">
    <location>
        <begin position="282"/>
        <end position="298"/>
    </location>
</feature>
<comment type="subcellular location">
    <subcellularLocation>
        <location evidence="1">Cell membrane</location>
        <topology evidence="1">Multi-pass membrane protein</topology>
    </subcellularLocation>
</comment>
<dbReference type="PANTHER" id="PTHR43549">
    <property type="entry name" value="MULTIDRUG RESISTANCE PROTEIN YPNP-RELATED"/>
    <property type="match status" value="1"/>
</dbReference>
<feature type="transmembrane region" description="Helical" evidence="8">
    <location>
        <begin position="170"/>
        <end position="189"/>
    </location>
</feature>
<dbReference type="InterPro" id="IPR048279">
    <property type="entry name" value="MdtK-like"/>
</dbReference>
<evidence type="ECO:0000256" key="2">
    <source>
        <dbReference type="ARBA" id="ARBA00010199"/>
    </source>
</evidence>
<dbReference type="Proteomes" id="UP000018895">
    <property type="component" value="Unassembled WGS sequence"/>
</dbReference>
<dbReference type="RefSeq" id="WP_035344348.1">
    <property type="nucleotide sequence ID" value="NZ_BAUU01000016.1"/>
</dbReference>
<dbReference type="OrthoDB" id="9776324at2"/>
<evidence type="ECO:0000256" key="3">
    <source>
        <dbReference type="ARBA" id="ARBA00022448"/>
    </source>
</evidence>
<dbReference type="EMBL" id="BAUU01000016">
    <property type="protein sequence ID" value="GAE31111.1"/>
    <property type="molecule type" value="Genomic_DNA"/>
</dbReference>
<feature type="transmembrane region" description="Helical" evidence="8">
    <location>
        <begin position="50"/>
        <end position="74"/>
    </location>
</feature>
<comment type="similarity">
    <text evidence="2">Belongs to the multi antimicrobial extrusion (MATE) (TC 2.A.66.1) family.</text>
</comment>
<feature type="transmembrane region" description="Helical" evidence="8">
    <location>
        <begin position="95"/>
        <end position="116"/>
    </location>
</feature>
<evidence type="ECO:0000256" key="1">
    <source>
        <dbReference type="ARBA" id="ARBA00004651"/>
    </source>
</evidence>
<dbReference type="NCBIfam" id="TIGR00797">
    <property type="entry name" value="matE"/>
    <property type="match status" value="1"/>
</dbReference>
<keyword evidence="5 8" id="KW-0812">Transmembrane</keyword>
<feature type="transmembrane region" description="Helical" evidence="8">
    <location>
        <begin position="413"/>
        <end position="434"/>
    </location>
</feature>
<feature type="transmembrane region" description="Helical" evidence="8">
    <location>
        <begin position="195"/>
        <end position="216"/>
    </location>
</feature>
<name>W4QG96_9BACI</name>
<organism evidence="9 10">
    <name type="scientific">Halalkalibacter hemicellulosilyticusJCM 9152</name>
    <dbReference type="NCBI Taxonomy" id="1236971"/>
    <lineage>
        <taxon>Bacteria</taxon>
        <taxon>Bacillati</taxon>
        <taxon>Bacillota</taxon>
        <taxon>Bacilli</taxon>
        <taxon>Bacillales</taxon>
        <taxon>Bacillaceae</taxon>
        <taxon>Halalkalibacter</taxon>
    </lineage>
</organism>
<dbReference type="GO" id="GO:0005886">
    <property type="term" value="C:plasma membrane"/>
    <property type="evidence" value="ECO:0007669"/>
    <property type="project" value="UniProtKB-SubCell"/>
</dbReference>
<evidence type="ECO:0000313" key="10">
    <source>
        <dbReference type="Proteomes" id="UP000018895"/>
    </source>
</evidence>
<dbReference type="GO" id="GO:0042910">
    <property type="term" value="F:xenobiotic transmembrane transporter activity"/>
    <property type="evidence" value="ECO:0007669"/>
    <property type="project" value="InterPro"/>
</dbReference>
<feature type="transmembrane region" description="Helical" evidence="8">
    <location>
        <begin position="136"/>
        <end position="158"/>
    </location>
</feature>